<dbReference type="EMBL" id="KZ293646">
    <property type="protein sequence ID" value="PBL00578.1"/>
    <property type="molecule type" value="Genomic_DNA"/>
</dbReference>
<organism evidence="1 2">
    <name type="scientific">Armillaria gallica</name>
    <name type="common">Bulbous honey fungus</name>
    <name type="synonym">Armillaria bulbosa</name>
    <dbReference type="NCBI Taxonomy" id="47427"/>
    <lineage>
        <taxon>Eukaryota</taxon>
        <taxon>Fungi</taxon>
        <taxon>Dikarya</taxon>
        <taxon>Basidiomycota</taxon>
        <taxon>Agaricomycotina</taxon>
        <taxon>Agaricomycetes</taxon>
        <taxon>Agaricomycetidae</taxon>
        <taxon>Agaricales</taxon>
        <taxon>Marasmiineae</taxon>
        <taxon>Physalacriaceae</taxon>
        <taxon>Armillaria</taxon>
    </lineage>
</organism>
<protein>
    <submittedName>
        <fullName evidence="1">Uncharacterized protein</fullName>
    </submittedName>
</protein>
<dbReference type="InParanoid" id="A0A2H3EHR4"/>
<sequence>MIIRGKSLFYKIWLGGRPHYGQSCSFLFSEVFIANRDFFLIVSTCSYRRNEHLCLNDHIKRILDGGYGIIRDNPKNFILVKLLTPLDDVSTRPQKVLCQYPPSLLPLMLFLQKKTSQKGYHRFAVSESEAQTRYERKTVHCETKGSRATKYRAATCIQA</sequence>
<proteinExistence type="predicted"/>
<accession>A0A2H3EHR4</accession>
<dbReference type="AlphaFoldDB" id="A0A2H3EHR4"/>
<reference evidence="2" key="1">
    <citation type="journal article" date="2017" name="Nat. Ecol. Evol.">
        <title>Genome expansion and lineage-specific genetic innovations in the forest pathogenic fungi Armillaria.</title>
        <authorList>
            <person name="Sipos G."/>
            <person name="Prasanna A.N."/>
            <person name="Walter M.C."/>
            <person name="O'Connor E."/>
            <person name="Balint B."/>
            <person name="Krizsan K."/>
            <person name="Kiss B."/>
            <person name="Hess J."/>
            <person name="Varga T."/>
            <person name="Slot J."/>
            <person name="Riley R."/>
            <person name="Boka B."/>
            <person name="Rigling D."/>
            <person name="Barry K."/>
            <person name="Lee J."/>
            <person name="Mihaltcheva S."/>
            <person name="LaButti K."/>
            <person name="Lipzen A."/>
            <person name="Waldron R."/>
            <person name="Moloney N.M."/>
            <person name="Sperisen C."/>
            <person name="Kredics L."/>
            <person name="Vagvoelgyi C."/>
            <person name="Patrignani A."/>
            <person name="Fitzpatrick D."/>
            <person name="Nagy I."/>
            <person name="Doyle S."/>
            <person name="Anderson J.B."/>
            <person name="Grigoriev I.V."/>
            <person name="Gueldener U."/>
            <person name="Muensterkoetter M."/>
            <person name="Nagy L.G."/>
        </authorList>
    </citation>
    <scope>NUCLEOTIDE SEQUENCE [LARGE SCALE GENOMIC DNA]</scope>
    <source>
        <strain evidence="2">Ar21-2</strain>
    </source>
</reference>
<gene>
    <name evidence="1" type="ORF">ARMGADRAFT_385507</name>
</gene>
<evidence type="ECO:0000313" key="1">
    <source>
        <dbReference type="EMBL" id="PBL00578.1"/>
    </source>
</evidence>
<evidence type="ECO:0000313" key="2">
    <source>
        <dbReference type="Proteomes" id="UP000217790"/>
    </source>
</evidence>
<dbReference type="Proteomes" id="UP000217790">
    <property type="component" value="Unassembled WGS sequence"/>
</dbReference>
<name>A0A2H3EHR4_ARMGA</name>
<keyword evidence="2" id="KW-1185">Reference proteome</keyword>